<feature type="transmembrane region" description="Helical" evidence="8">
    <location>
        <begin position="170"/>
        <end position="189"/>
    </location>
</feature>
<proteinExistence type="predicted"/>
<gene>
    <name evidence="10" type="ORF">CUC15_04285</name>
</gene>
<accession>A0A345PDZ9</accession>
<dbReference type="AlphaFoldDB" id="A0A345PDZ9"/>
<dbReference type="InterPro" id="IPR043760">
    <property type="entry name" value="PycTM_dom"/>
</dbReference>
<evidence type="ECO:0000313" key="10">
    <source>
        <dbReference type="EMBL" id="AXI08229.1"/>
    </source>
</evidence>
<evidence type="ECO:0000256" key="5">
    <source>
        <dbReference type="ARBA" id="ARBA00022989"/>
    </source>
</evidence>
<keyword evidence="6" id="KW-0051">Antiviral defense</keyword>
<evidence type="ECO:0000256" key="8">
    <source>
        <dbReference type="SAM" id="Phobius"/>
    </source>
</evidence>
<evidence type="ECO:0000313" key="11">
    <source>
        <dbReference type="Proteomes" id="UP000253908"/>
    </source>
</evidence>
<feature type="transmembrane region" description="Helical" evidence="8">
    <location>
        <begin position="35"/>
        <end position="53"/>
    </location>
</feature>
<reference evidence="11" key="1">
    <citation type="submission" date="2017-11" db="EMBL/GenBank/DDBJ databases">
        <authorList>
            <person name="Zhu W."/>
        </authorList>
    </citation>
    <scope>NUCLEOTIDE SEQUENCE [LARGE SCALE GENOMIC DNA]</scope>
    <source>
        <strain evidence="11">160</strain>
    </source>
</reference>
<name>A0A345PDZ9_9BACI</name>
<keyword evidence="5 8" id="KW-1133">Transmembrane helix</keyword>
<dbReference type="EMBL" id="CP024848">
    <property type="protein sequence ID" value="AXI08229.1"/>
    <property type="molecule type" value="Genomic_DNA"/>
</dbReference>
<dbReference type="KEGG" id="ocn:CUC15_04285"/>
<evidence type="ECO:0000256" key="7">
    <source>
        <dbReference type="ARBA" id="ARBA00023136"/>
    </source>
</evidence>
<evidence type="ECO:0000256" key="2">
    <source>
        <dbReference type="ARBA" id="ARBA00022475"/>
    </source>
</evidence>
<dbReference type="Proteomes" id="UP000253908">
    <property type="component" value="Chromosome"/>
</dbReference>
<organism evidence="10 11">
    <name type="scientific">Oceanobacillus zhaokaii</name>
    <dbReference type="NCBI Taxonomy" id="2052660"/>
    <lineage>
        <taxon>Bacteria</taxon>
        <taxon>Bacillati</taxon>
        <taxon>Bacillota</taxon>
        <taxon>Bacilli</taxon>
        <taxon>Bacillales</taxon>
        <taxon>Bacillaceae</taxon>
        <taxon>Oceanobacillus</taxon>
    </lineage>
</organism>
<comment type="subcellular location">
    <subcellularLocation>
        <location evidence="1">Cell membrane</location>
    </subcellularLocation>
</comment>
<keyword evidence="7 8" id="KW-0472">Membrane</keyword>
<keyword evidence="3 8" id="KW-0812">Transmembrane</keyword>
<dbReference type="GO" id="GO:0051607">
    <property type="term" value="P:defense response to virus"/>
    <property type="evidence" value="ECO:0007669"/>
    <property type="project" value="UniProtKB-KW"/>
</dbReference>
<dbReference type="GO" id="GO:0005886">
    <property type="term" value="C:plasma membrane"/>
    <property type="evidence" value="ECO:0007669"/>
    <property type="project" value="UniProtKB-SubCell"/>
</dbReference>
<dbReference type="OrthoDB" id="2084585at2"/>
<evidence type="ECO:0000256" key="6">
    <source>
        <dbReference type="ARBA" id="ARBA00023118"/>
    </source>
</evidence>
<evidence type="ECO:0000259" key="9">
    <source>
        <dbReference type="Pfam" id="PF18967"/>
    </source>
</evidence>
<keyword evidence="4" id="KW-0547">Nucleotide-binding</keyword>
<dbReference type="RefSeq" id="WP_114915522.1">
    <property type="nucleotide sequence ID" value="NZ_CP024848.1"/>
</dbReference>
<keyword evidence="11" id="KW-1185">Reference proteome</keyword>
<keyword evidence="2" id="KW-1003">Cell membrane</keyword>
<feature type="domain" description="Pycsar effector protein" evidence="9">
    <location>
        <begin position="17"/>
        <end position="183"/>
    </location>
</feature>
<protein>
    <recommendedName>
        <fullName evidence="9">Pycsar effector protein domain-containing protein</fullName>
    </recommendedName>
</protein>
<dbReference type="Pfam" id="PF18967">
    <property type="entry name" value="PycTM"/>
    <property type="match status" value="1"/>
</dbReference>
<evidence type="ECO:0000256" key="3">
    <source>
        <dbReference type="ARBA" id="ARBA00022692"/>
    </source>
</evidence>
<evidence type="ECO:0000256" key="1">
    <source>
        <dbReference type="ARBA" id="ARBA00004236"/>
    </source>
</evidence>
<feature type="transmembrane region" description="Helical" evidence="8">
    <location>
        <begin position="73"/>
        <end position="93"/>
    </location>
</feature>
<sequence>MNNTNNFQTPERDHLCSQLDRHLDWIKSCDTKSSIVLAVVGIFFTLFTSQHSIEMLMKIVTLSITNINFSNFLFLFLFITAWSFFIFGTYCLIRVLVPRLSRDVNLNHNVDVNSSLYFFESISQNKFSEYKERIYSLSKEDEIDDLLAQIYVNANISTIKYTYYNKGIKFTFFGIAMILFLFVVGVILVKVGGM</sequence>
<evidence type="ECO:0000256" key="4">
    <source>
        <dbReference type="ARBA" id="ARBA00022741"/>
    </source>
</evidence>
<dbReference type="GO" id="GO:0000166">
    <property type="term" value="F:nucleotide binding"/>
    <property type="evidence" value="ECO:0007669"/>
    <property type="project" value="UniProtKB-KW"/>
</dbReference>